<keyword evidence="1" id="KW-1133">Transmembrane helix</keyword>
<keyword evidence="3" id="KW-1185">Reference proteome</keyword>
<reference evidence="2 3" key="1">
    <citation type="journal article" date="2011" name="Stand. Genomic Sci.">
        <title>Complete genome sequence of the gliding, heparinolytic Pedobacter saltans type strain (113).</title>
        <authorList>
            <person name="Liolios K."/>
            <person name="Sikorski J."/>
            <person name="Lu M."/>
            <person name="Nolan M."/>
            <person name="Lapidus A."/>
            <person name="Lucas S."/>
            <person name="Hammon N."/>
            <person name="Deshpande S."/>
            <person name="Cheng J.F."/>
            <person name="Tapia R."/>
            <person name="Han C."/>
            <person name="Goodwin L."/>
            <person name="Pitluck S."/>
            <person name="Huntemann M."/>
            <person name="Ivanova N."/>
            <person name="Pagani I."/>
            <person name="Mavromatis K."/>
            <person name="Ovchinikova G."/>
            <person name="Pati A."/>
            <person name="Chen A."/>
            <person name="Palaniappan K."/>
            <person name="Land M."/>
            <person name="Hauser L."/>
            <person name="Brambilla E.M."/>
            <person name="Kotsyurbenko O."/>
            <person name="Rohde M."/>
            <person name="Tindall B.J."/>
            <person name="Abt B."/>
            <person name="Goker M."/>
            <person name="Detter J.C."/>
            <person name="Woyke T."/>
            <person name="Bristow J."/>
            <person name="Eisen J.A."/>
            <person name="Markowitz V."/>
            <person name="Hugenholtz P."/>
            <person name="Klenk H.P."/>
            <person name="Kyrpides N.C."/>
        </authorList>
    </citation>
    <scope>NUCLEOTIDE SEQUENCE [LARGE SCALE GENOMIC DNA]</scope>
    <source>
        <strain evidence="3">ATCC 51119 / DSM 12145 / JCM 21818 / LMG 10337 / NBRC 100064 / NCIMB 13643</strain>
    </source>
</reference>
<gene>
    <name evidence="2" type="ordered locus">Pedsa_0571</name>
</gene>
<evidence type="ECO:0000313" key="3">
    <source>
        <dbReference type="Proteomes" id="UP000000310"/>
    </source>
</evidence>
<dbReference type="AlphaFoldDB" id="F0S7C5"/>
<dbReference type="KEGG" id="psn:Pedsa_0571"/>
<dbReference type="HOGENOM" id="CLU_102937_0_0_10"/>
<reference evidence="3" key="2">
    <citation type="submission" date="2011-02" db="EMBL/GenBank/DDBJ databases">
        <title>The complete genome of Pedobacter saltans DSM 12145.</title>
        <authorList>
            <consortium name="US DOE Joint Genome Institute (JGI-PGF)"/>
            <person name="Lucas S."/>
            <person name="Copeland A."/>
            <person name="Lapidus A."/>
            <person name="Bruce D."/>
            <person name="Goodwin L."/>
            <person name="Pitluck S."/>
            <person name="Kyrpides N."/>
            <person name="Mavromatis K."/>
            <person name="Pagani I."/>
            <person name="Ivanova N."/>
            <person name="Ovchinnikova G."/>
            <person name="Lu M."/>
            <person name="Detter J.C."/>
            <person name="Han C."/>
            <person name="Land M."/>
            <person name="Hauser L."/>
            <person name="Markowitz V."/>
            <person name="Cheng J.-F."/>
            <person name="Hugenholtz P."/>
            <person name="Woyke T."/>
            <person name="Wu D."/>
            <person name="Tindall B."/>
            <person name="Pomrenke H.G."/>
            <person name="Brambilla E."/>
            <person name="Klenk H.-P."/>
            <person name="Eisen J.A."/>
        </authorList>
    </citation>
    <scope>NUCLEOTIDE SEQUENCE [LARGE SCALE GENOMIC DNA]</scope>
    <source>
        <strain evidence="3">ATCC 51119 / DSM 12145 / JCM 21818 / LMG 10337 / NBRC 100064 / NCIMB 13643</strain>
    </source>
</reference>
<dbReference type="eggNOG" id="COG4733">
    <property type="taxonomic scope" value="Bacteria"/>
</dbReference>
<evidence type="ECO:0000313" key="2">
    <source>
        <dbReference type="EMBL" id="ADY51150.1"/>
    </source>
</evidence>
<dbReference type="EMBL" id="CP002545">
    <property type="protein sequence ID" value="ADY51150.1"/>
    <property type="molecule type" value="Genomic_DNA"/>
</dbReference>
<sequence length="235" mass="26382">MLFRAISHNMVCLYSMAYLALGLTKFLKTMKKDRLITNYSKYNDVALDFKAKQIVESLTENDNFPTTVPSLQDFTALSKEFNVSLNKARTGDKVQIAYKNQLRKQLLSNMQELAINVESQAFNDRSKLMSSGFDVSSNSGITPIITAPKNFTLSDGSNIGEIKLNSSGSPNAISYVHEYTYDELTEEAKWNTEVSSSKAHVFKNLASSKRIYARTRVVGRKGQEVYSNTLSRVVQ</sequence>
<keyword evidence="1" id="KW-0812">Transmembrane</keyword>
<organism evidence="2 3">
    <name type="scientific">Pseudopedobacter saltans (strain ATCC 51119 / DSM 12145 / JCM 21818 / CCUG 39354 / LMG 10337 / NBRC 100064 / NCIMB 13643)</name>
    <name type="common">Pedobacter saltans</name>
    <dbReference type="NCBI Taxonomy" id="762903"/>
    <lineage>
        <taxon>Bacteria</taxon>
        <taxon>Pseudomonadati</taxon>
        <taxon>Bacteroidota</taxon>
        <taxon>Sphingobacteriia</taxon>
        <taxon>Sphingobacteriales</taxon>
        <taxon>Sphingobacteriaceae</taxon>
        <taxon>Pseudopedobacter</taxon>
    </lineage>
</organism>
<protein>
    <submittedName>
        <fullName evidence="2">Uncharacterized protein</fullName>
    </submittedName>
</protein>
<dbReference type="Proteomes" id="UP000000310">
    <property type="component" value="Chromosome"/>
</dbReference>
<name>F0S7C5_PSESL</name>
<keyword evidence="1" id="KW-0472">Membrane</keyword>
<evidence type="ECO:0000256" key="1">
    <source>
        <dbReference type="SAM" id="Phobius"/>
    </source>
</evidence>
<accession>F0S7C5</accession>
<feature type="transmembrane region" description="Helical" evidence="1">
    <location>
        <begin position="6"/>
        <end position="27"/>
    </location>
</feature>
<proteinExistence type="predicted"/>